<name>A0AAV4C087_9GAST</name>
<gene>
    <name evidence="4" type="ORF">PoB_005128600</name>
</gene>
<keyword evidence="2" id="KW-1133">Transmembrane helix</keyword>
<keyword evidence="5" id="KW-1185">Reference proteome</keyword>
<keyword evidence="2" id="KW-0472">Membrane</keyword>
<sequence length="410" mass="45168">MNQILPLSMLGSIIHTFPSLPMNSATMDQFTLVAAYDDTVVTIHSNPVQTITLSSSGESYHLSLPASAFHRLRGRKPFHVYAKYSLSGQNHPTGHCTVPGFPLRLFKCSYRFTLVEPLRMMESVYIVIIVSQKSEGQVMLVSEDESTQTAFNMCDDIKGSKHVGCYLLVNRNITGTYRIQQYPLAAVSFGAYVFARSTNSFTCFPLGASLFRSPYVTDECHWLPIPVEPIPLCNVAANSTTTERTTTTTLQTSSVESTTDITDSSVIETTSEEHSMDTTPMAMETVTRDTDITPTTEAIDFSRPTTANPNCEDIHLKIVNKTLSADEVNEVVKKIVSHLTVDKSSLSPSRRKKESSPDNRLSSASMGVLSICIIITVLGIFVLADFLAACFALKKILAKVFRKGVCRNEC</sequence>
<feature type="domain" description="IgGFc-binding protein N-terminal" evidence="3">
    <location>
        <begin position="2"/>
        <end position="141"/>
    </location>
</feature>
<dbReference type="AlphaFoldDB" id="A0AAV4C087"/>
<proteinExistence type="predicted"/>
<accession>A0AAV4C087</accession>
<feature type="region of interest" description="Disordered" evidence="1">
    <location>
        <begin position="253"/>
        <end position="278"/>
    </location>
</feature>
<dbReference type="Proteomes" id="UP000735302">
    <property type="component" value="Unassembled WGS sequence"/>
</dbReference>
<dbReference type="Pfam" id="PF17517">
    <property type="entry name" value="IgGFc_binding"/>
    <property type="match status" value="1"/>
</dbReference>
<dbReference type="InterPro" id="IPR035234">
    <property type="entry name" value="IgGFc-bd_N"/>
</dbReference>
<feature type="transmembrane region" description="Helical" evidence="2">
    <location>
        <begin position="366"/>
        <end position="393"/>
    </location>
</feature>
<protein>
    <recommendedName>
        <fullName evidence="3">IgGFc-binding protein N-terminal domain-containing protein</fullName>
    </recommendedName>
</protein>
<comment type="caution">
    <text evidence="4">The sequence shown here is derived from an EMBL/GenBank/DDBJ whole genome shotgun (WGS) entry which is preliminary data.</text>
</comment>
<feature type="compositionally biased region" description="Polar residues" evidence="1">
    <location>
        <begin position="260"/>
        <end position="269"/>
    </location>
</feature>
<reference evidence="4 5" key="1">
    <citation type="journal article" date="2021" name="Elife">
        <title>Chloroplast acquisition without the gene transfer in kleptoplastic sea slugs, Plakobranchus ocellatus.</title>
        <authorList>
            <person name="Maeda T."/>
            <person name="Takahashi S."/>
            <person name="Yoshida T."/>
            <person name="Shimamura S."/>
            <person name="Takaki Y."/>
            <person name="Nagai Y."/>
            <person name="Toyoda A."/>
            <person name="Suzuki Y."/>
            <person name="Arimoto A."/>
            <person name="Ishii H."/>
            <person name="Satoh N."/>
            <person name="Nishiyama T."/>
            <person name="Hasebe M."/>
            <person name="Maruyama T."/>
            <person name="Minagawa J."/>
            <person name="Obokata J."/>
            <person name="Shigenobu S."/>
        </authorList>
    </citation>
    <scope>NUCLEOTIDE SEQUENCE [LARGE SCALE GENOMIC DNA]</scope>
</reference>
<evidence type="ECO:0000256" key="2">
    <source>
        <dbReference type="SAM" id="Phobius"/>
    </source>
</evidence>
<evidence type="ECO:0000313" key="5">
    <source>
        <dbReference type="Proteomes" id="UP000735302"/>
    </source>
</evidence>
<keyword evidence="2" id="KW-0812">Transmembrane</keyword>
<evidence type="ECO:0000256" key="1">
    <source>
        <dbReference type="SAM" id="MobiDB-lite"/>
    </source>
</evidence>
<dbReference type="EMBL" id="BLXT01005632">
    <property type="protein sequence ID" value="GFO24781.1"/>
    <property type="molecule type" value="Genomic_DNA"/>
</dbReference>
<organism evidence="4 5">
    <name type="scientific">Plakobranchus ocellatus</name>
    <dbReference type="NCBI Taxonomy" id="259542"/>
    <lineage>
        <taxon>Eukaryota</taxon>
        <taxon>Metazoa</taxon>
        <taxon>Spiralia</taxon>
        <taxon>Lophotrochozoa</taxon>
        <taxon>Mollusca</taxon>
        <taxon>Gastropoda</taxon>
        <taxon>Heterobranchia</taxon>
        <taxon>Euthyneura</taxon>
        <taxon>Panpulmonata</taxon>
        <taxon>Sacoglossa</taxon>
        <taxon>Placobranchoidea</taxon>
        <taxon>Plakobranchidae</taxon>
        <taxon>Plakobranchus</taxon>
    </lineage>
</organism>
<evidence type="ECO:0000313" key="4">
    <source>
        <dbReference type="EMBL" id="GFO24781.1"/>
    </source>
</evidence>
<evidence type="ECO:0000259" key="3">
    <source>
        <dbReference type="Pfam" id="PF17517"/>
    </source>
</evidence>